<reference evidence="2 3" key="1">
    <citation type="submission" date="2014-04" db="EMBL/GenBank/DDBJ databases">
        <title>Evolutionary Origins and Diversification of the Mycorrhizal Mutualists.</title>
        <authorList>
            <consortium name="DOE Joint Genome Institute"/>
            <consortium name="Mycorrhizal Genomics Consortium"/>
            <person name="Kohler A."/>
            <person name="Kuo A."/>
            <person name="Nagy L.G."/>
            <person name="Floudas D."/>
            <person name="Copeland A."/>
            <person name="Barry K.W."/>
            <person name="Cichocki N."/>
            <person name="Veneault-Fourrey C."/>
            <person name="LaButti K."/>
            <person name="Lindquist E.A."/>
            <person name="Lipzen A."/>
            <person name="Lundell T."/>
            <person name="Morin E."/>
            <person name="Murat C."/>
            <person name="Riley R."/>
            <person name="Ohm R."/>
            <person name="Sun H."/>
            <person name="Tunlid A."/>
            <person name="Henrissat B."/>
            <person name="Grigoriev I.V."/>
            <person name="Hibbett D.S."/>
            <person name="Martin F."/>
        </authorList>
    </citation>
    <scope>NUCLEOTIDE SEQUENCE [LARGE SCALE GENOMIC DNA]</scope>
    <source>
        <strain evidence="2 3">Koide BX008</strain>
    </source>
</reference>
<dbReference type="InterPro" id="IPR036047">
    <property type="entry name" value="F-box-like_dom_sf"/>
</dbReference>
<dbReference type="HOGENOM" id="CLU_046749_0_0_1"/>
<dbReference type="SUPFAM" id="SSF81383">
    <property type="entry name" value="F-box domain"/>
    <property type="match status" value="1"/>
</dbReference>
<dbReference type="STRING" id="946122.A0A0C2TGQ5"/>
<dbReference type="Pfam" id="PF12937">
    <property type="entry name" value="F-box-like"/>
    <property type="match status" value="1"/>
</dbReference>
<dbReference type="InterPro" id="IPR032675">
    <property type="entry name" value="LRR_dom_sf"/>
</dbReference>
<evidence type="ECO:0000259" key="1">
    <source>
        <dbReference type="Pfam" id="PF12937"/>
    </source>
</evidence>
<accession>A0A0C2TGQ5</accession>
<gene>
    <name evidence="2" type="ORF">M378DRAFT_75723</name>
</gene>
<name>A0A0C2TGQ5_AMAMK</name>
<sequence length="442" mass="50151">MVSANNLCLDVLDLIFSNLFAYDLCAVSLVSHSFFDAAIPHLYHTLFYRRGQAKRFKYIMSPFAIVLTHPEYSVHVRVIETDVRSVPAAKGKVHPCFVRELENALKMCNNLRSLTCTISRTSRNILTSVSQQENKKYLQEIRISADNFSSTEANSLLNFTSIKSLSLAWGSWSILNTLPDWSRKIRETLTRLTFFTCFSLNETILESILCQLSHLSALHVLRCPKISSSSVLRLTKYTPALHSLSLDIADSVPSTLMPSSLPFLRQLCLNICCTDDQYQRTLAFVLSYFRAMRPPLSDICIYGKTTLRYSSTVELLHDYRDCLQKFVCHSPLETPCIDAICGSCPNLEELAIPIPMQEFSTLAAGIRRLGVLKTLRDTRVNLELRLTRDKVTHLMGICRRLQCVISGDRIWTLYVDARGNQEIGLGDHRTDDSLWLAPTYCI</sequence>
<proteinExistence type="predicted"/>
<feature type="domain" description="F-box" evidence="1">
    <location>
        <begin position="10"/>
        <end position="48"/>
    </location>
</feature>
<dbReference type="EMBL" id="KN818238">
    <property type="protein sequence ID" value="KIL66079.1"/>
    <property type="molecule type" value="Genomic_DNA"/>
</dbReference>
<dbReference type="Proteomes" id="UP000054549">
    <property type="component" value="Unassembled WGS sequence"/>
</dbReference>
<organism evidence="2 3">
    <name type="scientific">Amanita muscaria (strain Koide BX008)</name>
    <dbReference type="NCBI Taxonomy" id="946122"/>
    <lineage>
        <taxon>Eukaryota</taxon>
        <taxon>Fungi</taxon>
        <taxon>Dikarya</taxon>
        <taxon>Basidiomycota</taxon>
        <taxon>Agaricomycotina</taxon>
        <taxon>Agaricomycetes</taxon>
        <taxon>Agaricomycetidae</taxon>
        <taxon>Agaricales</taxon>
        <taxon>Pluteineae</taxon>
        <taxon>Amanitaceae</taxon>
        <taxon>Amanita</taxon>
    </lineage>
</organism>
<protein>
    <recommendedName>
        <fullName evidence="1">F-box domain-containing protein</fullName>
    </recommendedName>
</protein>
<dbReference type="InParanoid" id="A0A0C2TGQ5"/>
<dbReference type="InterPro" id="IPR001810">
    <property type="entry name" value="F-box_dom"/>
</dbReference>
<dbReference type="OrthoDB" id="3005567at2759"/>
<dbReference type="Gene3D" id="3.80.10.10">
    <property type="entry name" value="Ribonuclease Inhibitor"/>
    <property type="match status" value="1"/>
</dbReference>
<dbReference type="AlphaFoldDB" id="A0A0C2TGQ5"/>
<keyword evidence="3" id="KW-1185">Reference proteome</keyword>
<evidence type="ECO:0000313" key="3">
    <source>
        <dbReference type="Proteomes" id="UP000054549"/>
    </source>
</evidence>
<evidence type="ECO:0000313" key="2">
    <source>
        <dbReference type="EMBL" id="KIL66079.1"/>
    </source>
</evidence>
<dbReference type="SUPFAM" id="SSF52047">
    <property type="entry name" value="RNI-like"/>
    <property type="match status" value="1"/>
</dbReference>